<feature type="domain" description="Cupin type-2" evidence="2">
    <location>
        <begin position="114"/>
        <end position="171"/>
    </location>
</feature>
<dbReference type="Pfam" id="PF07883">
    <property type="entry name" value="Cupin_2"/>
    <property type="match status" value="1"/>
</dbReference>
<name>A0A396YWZ9_9LEPT</name>
<feature type="transmembrane region" description="Helical" evidence="1">
    <location>
        <begin position="43"/>
        <end position="61"/>
    </location>
</feature>
<proteinExistence type="predicted"/>
<gene>
    <name evidence="3" type="ORF">DLM75_19255</name>
</gene>
<evidence type="ECO:0000313" key="3">
    <source>
        <dbReference type="EMBL" id="RHX87105.1"/>
    </source>
</evidence>
<evidence type="ECO:0000313" key="4">
    <source>
        <dbReference type="Proteomes" id="UP000265798"/>
    </source>
</evidence>
<comment type="caution">
    <text evidence="3">The sequence shown here is derived from an EMBL/GenBank/DDBJ whole genome shotgun (WGS) entry which is preliminary data.</text>
</comment>
<dbReference type="InterPro" id="IPR013096">
    <property type="entry name" value="Cupin_2"/>
</dbReference>
<sequence>MLNAEKQIILTNIQYQKEAESDQPNFILSSLHIDSRGTMKKRTAILTLSMFLAYILIGNFLHRFAFAEAEPDLSFYPAKGEMIENRFANEKIVFVTPGRDTNGKYSENDLYLQAKGAVPKPHRHADLEETFTILKGNLSLIKGDKKYDLKEGDSITVPKGEAHHPENKSDALVIVRVRATPAGKHDLMLAQVHGFFTEKETPRGKVEWILQAMLYSVYYETYMAELPIGFQKFLSFLISPVARLLGYKSWYPEYSLKWKQSAE</sequence>
<keyword evidence="1" id="KW-1133">Transmembrane helix</keyword>
<dbReference type="InterPro" id="IPR011051">
    <property type="entry name" value="RmlC_Cupin_sf"/>
</dbReference>
<dbReference type="EMBL" id="QHCT01000006">
    <property type="protein sequence ID" value="RHX87105.1"/>
    <property type="molecule type" value="Genomic_DNA"/>
</dbReference>
<dbReference type="InterPro" id="IPR053146">
    <property type="entry name" value="QDO-like"/>
</dbReference>
<accession>A0A396YWZ9</accession>
<dbReference type="PANTHER" id="PTHR36440:SF1">
    <property type="entry name" value="PUTATIVE (AFU_ORTHOLOGUE AFUA_8G07350)-RELATED"/>
    <property type="match status" value="1"/>
</dbReference>
<dbReference type="AlphaFoldDB" id="A0A396YWZ9"/>
<dbReference type="PANTHER" id="PTHR36440">
    <property type="entry name" value="PUTATIVE (AFU_ORTHOLOGUE AFUA_8G07350)-RELATED"/>
    <property type="match status" value="1"/>
</dbReference>
<evidence type="ECO:0000256" key="1">
    <source>
        <dbReference type="SAM" id="Phobius"/>
    </source>
</evidence>
<dbReference type="Proteomes" id="UP000265798">
    <property type="component" value="Unassembled WGS sequence"/>
</dbReference>
<keyword evidence="1" id="KW-0812">Transmembrane</keyword>
<dbReference type="Gene3D" id="2.60.120.10">
    <property type="entry name" value="Jelly Rolls"/>
    <property type="match status" value="1"/>
</dbReference>
<reference evidence="4" key="1">
    <citation type="submission" date="2018-05" db="EMBL/GenBank/DDBJ databases">
        <title>Leptospira yasudae sp. nov. and Leptospira stimsonii sp. nov., two pathogenic species of the genus Leptospira isolated from environmental sources.</title>
        <authorList>
            <person name="Casanovas-Massana A."/>
            <person name="Hamond C."/>
            <person name="Santos L.A."/>
            <person name="Hacker K.P."/>
            <person name="Balassiano I."/>
            <person name="Medeiros M.A."/>
            <person name="Reis M.G."/>
            <person name="Ko A.I."/>
            <person name="Wunder E.A."/>
        </authorList>
    </citation>
    <scope>NUCLEOTIDE SEQUENCE [LARGE SCALE GENOMIC DNA]</scope>
    <source>
        <strain evidence="4">Yale</strain>
    </source>
</reference>
<dbReference type="CDD" id="cd02208">
    <property type="entry name" value="cupin_RmlC-like"/>
    <property type="match status" value="1"/>
</dbReference>
<dbReference type="SUPFAM" id="SSF51182">
    <property type="entry name" value="RmlC-like cupins"/>
    <property type="match status" value="1"/>
</dbReference>
<organism evidence="3 4">
    <name type="scientific">Leptospira stimsonii</name>
    <dbReference type="NCBI Taxonomy" id="2202203"/>
    <lineage>
        <taxon>Bacteria</taxon>
        <taxon>Pseudomonadati</taxon>
        <taxon>Spirochaetota</taxon>
        <taxon>Spirochaetia</taxon>
        <taxon>Leptospirales</taxon>
        <taxon>Leptospiraceae</taxon>
        <taxon>Leptospira</taxon>
    </lineage>
</organism>
<protein>
    <submittedName>
        <fullName evidence="3">Cupin domain-containing protein</fullName>
    </submittedName>
</protein>
<evidence type="ECO:0000259" key="2">
    <source>
        <dbReference type="Pfam" id="PF07883"/>
    </source>
</evidence>
<keyword evidence="1" id="KW-0472">Membrane</keyword>
<dbReference type="InterPro" id="IPR014710">
    <property type="entry name" value="RmlC-like_jellyroll"/>
</dbReference>